<dbReference type="EMBL" id="BOMM01000092">
    <property type="protein sequence ID" value="GIE16634.1"/>
    <property type="molecule type" value="Genomic_DNA"/>
</dbReference>
<organism evidence="2 3">
    <name type="scientific">Paractinoplanes ferrugineus</name>
    <dbReference type="NCBI Taxonomy" id="113564"/>
    <lineage>
        <taxon>Bacteria</taxon>
        <taxon>Bacillati</taxon>
        <taxon>Actinomycetota</taxon>
        <taxon>Actinomycetes</taxon>
        <taxon>Micromonosporales</taxon>
        <taxon>Micromonosporaceae</taxon>
        <taxon>Paractinoplanes</taxon>
    </lineage>
</organism>
<reference evidence="2" key="1">
    <citation type="submission" date="2021-01" db="EMBL/GenBank/DDBJ databases">
        <title>Whole genome shotgun sequence of Actinoplanes ferrugineus NBRC 15555.</title>
        <authorList>
            <person name="Komaki H."/>
            <person name="Tamura T."/>
        </authorList>
    </citation>
    <scope>NUCLEOTIDE SEQUENCE</scope>
    <source>
        <strain evidence="2">NBRC 15555</strain>
    </source>
</reference>
<evidence type="ECO:0000313" key="2">
    <source>
        <dbReference type="EMBL" id="GIE16634.1"/>
    </source>
</evidence>
<name>A0A919JAS0_9ACTN</name>
<evidence type="ECO:0000259" key="1">
    <source>
        <dbReference type="Pfam" id="PF13701"/>
    </source>
</evidence>
<gene>
    <name evidence="2" type="ORF">Afe05nite_84740</name>
</gene>
<proteinExistence type="predicted"/>
<dbReference type="Proteomes" id="UP000598174">
    <property type="component" value="Unassembled WGS sequence"/>
</dbReference>
<sequence length="159" mass="17183">MDLAVMLADGGEAIADLAVLRHQAALFGPVASDPTAWRLLADLDEPMLAELRAARAAAREVAWAQHTETRGELPAPTVADQQVPGLVLDVDASIVLCHSDKESATRTWKKTFGFHPLCAETRRVTTLFRSRRHGQTQSSCQSACQHCGVVRIASTIGQI</sequence>
<protein>
    <recommendedName>
        <fullName evidence="1">Transposase DDE domain-containing protein</fullName>
    </recommendedName>
</protein>
<comment type="caution">
    <text evidence="2">The sequence shown here is derived from an EMBL/GenBank/DDBJ whole genome shotgun (WGS) entry which is preliminary data.</text>
</comment>
<feature type="domain" description="Transposase DDE" evidence="1">
    <location>
        <begin position="3"/>
        <end position="119"/>
    </location>
</feature>
<accession>A0A919JAS0</accession>
<dbReference type="AlphaFoldDB" id="A0A919JAS0"/>
<dbReference type="Pfam" id="PF13701">
    <property type="entry name" value="DDE_Tnp_1_4"/>
    <property type="match status" value="1"/>
</dbReference>
<dbReference type="InterPro" id="IPR025668">
    <property type="entry name" value="Tnp_DDE_dom"/>
</dbReference>
<evidence type="ECO:0000313" key="3">
    <source>
        <dbReference type="Proteomes" id="UP000598174"/>
    </source>
</evidence>
<keyword evidence="3" id="KW-1185">Reference proteome</keyword>